<feature type="transmembrane region" description="Helical" evidence="7">
    <location>
        <begin position="748"/>
        <end position="771"/>
    </location>
</feature>
<evidence type="ECO:0000256" key="2">
    <source>
        <dbReference type="ARBA" id="ARBA00022692"/>
    </source>
</evidence>
<comment type="caution">
    <text evidence="10">The sequence shown here is derived from an EMBL/GenBank/DDBJ whole genome shotgun (WGS) entry which is preliminary data.</text>
</comment>
<feature type="region of interest" description="Disordered" evidence="6">
    <location>
        <begin position="1424"/>
        <end position="1523"/>
    </location>
</feature>
<feature type="region of interest" description="Disordered" evidence="6">
    <location>
        <begin position="1271"/>
        <end position="1303"/>
    </location>
</feature>
<evidence type="ECO:0000256" key="3">
    <source>
        <dbReference type="ARBA" id="ARBA00022737"/>
    </source>
</evidence>
<feature type="region of interest" description="Disordered" evidence="6">
    <location>
        <begin position="1347"/>
        <end position="1368"/>
    </location>
</feature>
<organism evidence="10 11">
    <name type="scientific">Volvox reticuliferus</name>
    <dbReference type="NCBI Taxonomy" id="1737510"/>
    <lineage>
        <taxon>Eukaryota</taxon>
        <taxon>Viridiplantae</taxon>
        <taxon>Chlorophyta</taxon>
        <taxon>core chlorophytes</taxon>
        <taxon>Chlorophyceae</taxon>
        <taxon>CS clade</taxon>
        <taxon>Chlamydomonadales</taxon>
        <taxon>Volvocaceae</taxon>
        <taxon>Volvox</taxon>
    </lineage>
</organism>
<protein>
    <recommendedName>
        <fullName evidence="8">Ion transport domain-containing protein</fullName>
    </recommendedName>
</protein>
<feature type="domain" description="Ion transport" evidence="8">
    <location>
        <begin position="959"/>
        <end position="1213"/>
    </location>
</feature>
<comment type="subcellular location">
    <subcellularLocation>
        <location evidence="1">Membrane</location>
        <topology evidence="1">Multi-pass membrane protein</topology>
    </subcellularLocation>
</comment>
<feature type="compositionally biased region" description="Acidic residues" evidence="6">
    <location>
        <begin position="1274"/>
        <end position="1294"/>
    </location>
</feature>
<feature type="transmembrane region" description="Helical" evidence="7">
    <location>
        <begin position="1050"/>
        <end position="1068"/>
    </location>
</feature>
<feature type="transmembrane region" description="Helical" evidence="7">
    <location>
        <begin position="1080"/>
        <end position="1097"/>
    </location>
</feature>
<keyword evidence="12" id="KW-1185">Reference proteome</keyword>
<dbReference type="InterPro" id="IPR024862">
    <property type="entry name" value="TRPV"/>
</dbReference>
<dbReference type="GO" id="GO:0005886">
    <property type="term" value="C:plasma membrane"/>
    <property type="evidence" value="ECO:0007669"/>
    <property type="project" value="TreeGrafter"/>
</dbReference>
<evidence type="ECO:0000313" key="9">
    <source>
        <dbReference type="EMBL" id="GIL85534.1"/>
    </source>
</evidence>
<evidence type="ECO:0000259" key="8">
    <source>
        <dbReference type="Pfam" id="PF00520"/>
    </source>
</evidence>
<sequence>MSNLSRQLSVTTQIRSVAAIAEAEEQSGPPTPSEDAGLPGGIYTPTRNAPGDVLPQRARQEKLPSTPSDTGSLEIPYRFTLVDLNTRSYFLIHEVPDAEAHSGSPFVNRLIHALRQAVVLANVEVCLIRNCQLAGRPITPPAGIDLTHSIPAEPSEPAVERIRRATENARALAPVADLLSKHMHFCTLKDIGEILEERIQAAEQILTEPRCAEELGEVEDVVLHQLAFTFAAYQLAVLDEELKGSQSPYDPRSHTRSIADVRALVEGSVRAAGTTAPEALARLAVRLLDALRLLKPISPLAGWLLQGAFMSGNVELVSKLLARRSTSGLFELDIIRRLRAAWLGYTRYRPLQIVRSGAKAQTIDWLDFKCSCARAVLIAHKVVETLILRNDKDLTQSVQMAAAAAAPLPPPPPPEGDPSLSLLVAATTAGGGGADEEPPQRSRLEDGPKKAVGIILPEAAGTIPSVPCDMADFMPRGLLDDDSDHVELEPAKWALVRELFPRAAACKPLALAMLHVVLAGKREVQRAARAAAAAASGASASVELPLPLPYPDKEETGVYGDEDEEEVVEAEVAERARKEEEAHTVRYRKLHLLAVQACHLAVHSSSLSTVSDAVACIRAVRAWPTIDMAMLNDLAGAFPHQCAALLSAIPLQEVDLEDNVLPFALPAGFTTVAVSDKDAQEFRQGGGTGSTQDAEHFATQMEADASIEASLLVLPRTWLALLFLFWPTEFLSPTTRQLVRVLRCAVAAFLWQGPGSCAVAAVFTVLLLVAGAATRTVVAVARILYYGILYRIWAFVTAHFPSIRQAVYRIRGRPASVGPVPHVPTGIAQRRGTMNRSVASGAAAGAVMGNGDGNEDGEEGFTRQLGLGIWRTFFAHGHNALIDGAVGWGKGSASISCRKLPMPVVYNSQSVTSRGPWGHQARQLDTALLEKLLKTPGLHPSVFGSKVLRALILFKWNYFTKYFIILQLLLHITYMAIFLTYAFSIKDMEPVDGRENGPGANTPGCQLQAPTPTQTGLLIVLAVMTVDFLVQELRQIRHFGWLFFTHTWDLLDACSVALVVASVTLHFSCTSDVSPLTLRGLASVQIVLLFMRLLYYAMASDKLGSFVRMVLETTYDLFMFFAFLSVVFVGFALAIIISQGNLADEEQTFIKLFTMMYGDFDVNFLSTLDSGALGLDALTRVLASVYMILVTIILLNLLISIISESYERIRENEKWESLRNKALLVVESETQLWQFFLTWLYTSLTPPSQRRCNDDGKRYLYVIAPEYARRMETDGDEDDEDEDEADDEDEEDDGQWNGRLGEMKRHITTQARATIDILRREVGKIITSVEGLGTAVVATATAASIAPGAEVEASAEAETETNPGDLAGARNAAQLSSGANSGPTALLDERTVQLLVEQVSKEVGALVSKEVGALRNELRAEIAKTGPAQKQQGHGGRLSPLPNATSVRPSLPALTVVSSPVSAPPSSLGAAGANSAAARPEGVPQEGALSPRGARPPDASLVSKEAVKDAKELRKPVSAENDA</sequence>
<dbReference type="Proteomes" id="UP000722791">
    <property type="component" value="Unassembled WGS sequence"/>
</dbReference>
<evidence type="ECO:0000256" key="4">
    <source>
        <dbReference type="ARBA" id="ARBA00022989"/>
    </source>
</evidence>
<keyword evidence="3" id="KW-0677">Repeat</keyword>
<feature type="compositionally biased region" description="Basic and acidic residues" evidence="6">
    <location>
        <begin position="438"/>
        <end position="447"/>
    </location>
</feature>
<dbReference type="Pfam" id="PF00520">
    <property type="entry name" value="Ion_trans"/>
    <property type="match status" value="1"/>
</dbReference>
<dbReference type="EMBL" id="BNCQ01000031">
    <property type="protein sequence ID" value="GIM09511.1"/>
    <property type="molecule type" value="Genomic_DNA"/>
</dbReference>
<dbReference type="GO" id="GO:0098703">
    <property type="term" value="P:calcium ion import across plasma membrane"/>
    <property type="evidence" value="ECO:0007669"/>
    <property type="project" value="TreeGrafter"/>
</dbReference>
<evidence type="ECO:0000256" key="7">
    <source>
        <dbReference type="SAM" id="Phobius"/>
    </source>
</evidence>
<keyword evidence="2 7" id="KW-0812">Transmembrane</keyword>
<feature type="region of interest" description="Disordered" evidence="6">
    <location>
        <begin position="20"/>
        <end position="52"/>
    </location>
</feature>
<evidence type="ECO:0000256" key="6">
    <source>
        <dbReference type="SAM" id="MobiDB-lite"/>
    </source>
</evidence>
<evidence type="ECO:0000256" key="1">
    <source>
        <dbReference type="ARBA" id="ARBA00004141"/>
    </source>
</evidence>
<feature type="transmembrane region" description="Helical" evidence="7">
    <location>
        <begin position="1181"/>
        <end position="1202"/>
    </location>
</feature>
<keyword evidence="4 7" id="KW-1133">Transmembrane helix</keyword>
<feature type="transmembrane region" description="Helical" evidence="7">
    <location>
        <begin position="1117"/>
        <end position="1137"/>
    </location>
</feature>
<evidence type="ECO:0000313" key="12">
    <source>
        <dbReference type="Proteomes" id="UP000747110"/>
    </source>
</evidence>
<dbReference type="OrthoDB" id="533508at2759"/>
<dbReference type="GO" id="GO:0005216">
    <property type="term" value="F:monoatomic ion channel activity"/>
    <property type="evidence" value="ECO:0007669"/>
    <property type="project" value="InterPro"/>
</dbReference>
<dbReference type="PANTHER" id="PTHR10582">
    <property type="entry name" value="TRANSIENT RECEPTOR POTENTIAL ION CHANNEL PROTEIN"/>
    <property type="match status" value="1"/>
</dbReference>
<keyword evidence="5 7" id="KW-0472">Membrane</keyword>
<dbReference type="Proteomes" id="UP000747110">
    <property type="component" value="Unassembled WGS sequence"/>
</dbReference>
<proteinExistence type="predicted"/>
<gene>
    <name evidence="9" type="ORF">Vretifemale_14045</name>
    <name evidence="10" type="ORF">Vretimale_13384</name>
</gene>
<evidence type="ECO:0000313" key="10">
    <source>
        <dbReference type="EMBL" id="GIM09511.1"/>
    </source>
</evidence>
<feature type="compositionally biased region" description="Basic and acidic residues" evidence="6">
    <location>
        <begin position="1505"/>
        <end position="1517"/>
    </location>
</feature>
<dbReference type="EMBL" id="BNCP01000033">
    <property type="protein sequence ID" value="GIL85534.1"/>
    <property type="molecule type" value="Genomic_DNA"/>
</dbReference>
<feature type="compositionally biased region" description="Low complexity" evidence="6">
    <location>
        <begin position="1449"/>
        <end position="1478"/>
    </location>
</feature>
<name>A0A8J4LTM7_9CHLO</name>
<feature type="region of interest" description="Disordered" evidence="6">
    <location>
        <begin position="428"/>
        <end position="447"/>
    </location>
</feature>
<accession>A0A8J4LTM7</accession>
<reference evidence="10" key="1">
    <citation type="journal article" date="2021" name="Proc. Natl. Acad. Sci. U.S.A.">
        <title>Three genomes in the algal genus Volvox reveal the fate of a haploid sex-determining region after a transition to homothallism.</title>
        <authorList>
            <person name="Yamamoto K."/>
            <person name="Hamaji T."/>
            <person name="Kawai-Toyooka H."/>
            <person name="Matsuzaki R."/>
            <person name="Takahashi F."/>
            <person name="Nishimura Y."/>
            <person name="Kawachi M."/>
            <person name="Noguchi H."/>
            <person name="Minakuchi Y."/>
            <person name="Umen J.G."/>
            <person name="Toyoda A."/>
            <person name="Nozaki H."/>
        </authorList>
    </citation>
    <scope>NUCLEOTIDE SEQUENCE</scope>
    <source>
        <strain evidence="10">NIES-3785</strain>
        <strain evidence="9">NIES-3786</strain>
    </source>
</reference>
<dbReference type="PANTHER" id="PTHR10582:SF2">
    <property type="entry name" value="INACTIVE"/>
    <property type="match status" value="1"/>
</dbReference>
<evidence type="ECO:0000313" key="11">
    <source>
        <dbReference type="Proteomes" id="UP000722791"/>
    </source>
</evidence>
<feature type="transmembrane region" description="Helical" evidence="7">
    <location>
        <begin position="962"/>
        <end position="983"/>
    </location>
</feature>
<evidence type="ECO:0000256" key="5">
    <source>
        <dbReference type="ARBA" id="ARBA00023136"/>
    </source>
</evidence>
<dbReference type="InterPro" id="IPR005821">
    <property type="entry name" value="Ion_trans_dom"/>
</dbReference>
<feature type="transmembrane region" description="Helical" evidence="7">
    <location>
        <begin position="783"/>
        <end position="803"/>
    </location>
</feature>